<feature type="transmembrane region" description="Helical" evidence="5">
    <location>
        <begin position="74"/>
        <end position="93"/>
    </location>
</feature>
<feature type="transmembrane region" description="Helical" evidence="5">
    <location>
        <begin position="523"/>
        <end position="542"/>
    </location>
</feature>
<comment type="caution">
    <text evidence="7">The sequence shown here is derived from an EMBL/GenBank/DDBJ whole genome shotgun (WGS) entry which is preliminary data.</text>
</comment>
<dbReference type="Pfam" id="PF04932">
    <property type="entry name" value="Wzy_C"/>
    <property type="match status" value="1"/>
</dbReference>
<sequence length="556" mass="58918">MAPQLPILRLLSSSLLALALVLTLALLPLEWLLLLLFGALAVGLALLDPIWAVYLAVLSVPAQELVMLPGGLSLTQASLLLMLASLALHVLAFPTRPLRFGPLWGPLVCFLLTLALSASLTPYSRSEALRELMRWTTVAVIYLATLRALPGAAWRAWGLVACLLLAPSATALIGLGQFWWGVGPESFGVGTGQVRAYGTLGQPNSFAGYMNQAWPLALGLGVALLFFVVPLWRRSRQNGTKDGVWGAAPTAGFRAAVLNVMRMGAASHAPPEGGRMRGNQVPAHTLHGWQVVALLLAVTTAMLLTTAALVVSFSRGGWLGALGGLTLLLLAVGFGLPAPLRRLGQRGLGAGLGLLLMVVFLGGGGLLPQAFSQRAATVAGSLRLFDAHNVVITPANFAVVERMAHLQAAWNMVQRHPWVGVGPGNYSVAYAALPEAGSAYFRVHPWHASRGHAHNYYLHITAEAGLIGLSAYLLLLAAVTYQAVRAVALAQAWFWRGVATGGLGVIAAVATHNLFENLHVLNMGLQLGAIWALLVFCCLYPVKGGSDELPHPPHKR</sequence>
<dbReference type="AlphaFoldDB" id="A0A426U1E9"/>
<feature type="transmembrane region" description="Helical" evidence="5">
    <location>
        <begin position="34"/>
        <end position="54"/>
    </location>
</feature>
<gene>
    <name evidence="7" type="ORF">EI684_09175</name>
</gene>
<comment type="subcellular location">
    <subcellularLocation>
        <location evidence="1">Membrane</location>
        <topology evidence="1">Multi-pass membrane protein</topology>
    </subcellularLocation>
</comment>
<evidence type="ECO:0000256" key="2">
    <source>
        <dbReference type="ARBA" id="ARBA00022692"/>
    </source>
</evidence>
<keyword evidence="4 5" id="KW-0472">Membrane</keyword>
<feature type="transmembrane region" description="Helical" evidence="5">
    <location>
        <begin position="156"/>
        <end position="180"/>
    </location>
</feature>
<feature type="transmembrane region" description="Helical" evidence="5">
    <location>
        <begin position="291"/>
        <end position="311"/>
    </location>
</feature>
<feature type="transmembrane region" description="Helical" evidence="5">
    <location>
        <begin position="493"/>
        <end position="511"/>
    </location>
</feature>
<keyword evidence="2 5" id="KW-0812">Transmembrane</keyword>
<feature type="transmembrane region" description="Helical" evidence="5">
    <location>
        <begin position="456"/>
        <end position="481"/>
    </location>
</feature>
<organism evidence="7 8">
    <name type="scientific">Candidatus Viridilinea halotolerans</name>
    <dbReference type="NCBI Taxonomy" id="2491704"/>
    <lineage>
        <taxon>Bacteria</taxon>
        <taxon>Bacillati</taxon>
        <taxon>Chloroflexota</taxon>
        <taxon>Chloroflexia</taxon>
        <taxon>Chloroflexales</taxon>
        <taxon>Chloroflexineae</taxon>
        <taxon>Oscillochloridaceae</taxon>
        <taxon>Candidatus Viridilinea</taxon>
    </lineage>
</organism>
<reference evidence="7 8" key="1">
    <citation type="submission" date="2018-12" db="EMBL/GenBank/DDBJ databases">
        <title>Genome Sequence of Candidatus Viridilinea halotolerans isolated from saline sulfide-rich spring.</title>
        <authorList>
            <person name="Grouzdev D.S."/>
            <person name="Burganskaya E.I."/>
            <person name="Krutkina M.S."/>
            <person name="Sukhacheva M.V."/>
            <person name="Gorlenko V.M."/>
        </authorList>
    </citation>
    <scope>NUCLEOTIDE SEQUENCE [LARGE SCALE GENOMIC DNA]</scope>
    <source>
        <strain evidence="7">Chok-6</strain>
    </source>
</reference>
<dbReference type="GO" id="GO:0016874">
    <property type="term" value="F:ligase activity"/>
    <property type="evidence" value="ECO:0007669"/>
    <property type="project" value="UniProtKB-KW"/>
</dbReference>
<name>A0A426U1E9_9CHLR</name>
<dbReference type="GO" id="GO:0016020">
    <property type="term" value="C:membrane"/>
    <property type="evidence" value="ECO:0007669"/>
    <property type="project" value="UniProtKB-SubCell"/>
</dbReference>
<feature type="transmembrane region" description="Helical" evidence="5">
    <location>
        <begin position="132"/>
        <end position="149"/>
    </location>
</feature>
<evidence type="ECO:0000313" key="8">
    <source>
        <dbReference type="Proteomes" id="UP000280307"/>
    </source>
</evidence>
<accession>A0A426U1E9</accession>
<feature type="transmembrane region" description="Helical" evidence="5">
    <location>
        <begin position="348"/>
        <end position="367"/>
    </location>
</feature>
<feature type="transmembrane region" description="Helical" evidence="5">
    <location>
        <begin position="213"/>
        <end position="232"/>
    </location>
</feature>
<dbReference type="EMBL" id="RSAS01000350">
    <property type="protein sequence ID" value="RRR73223.1"/>
    <property type="molecule type" value="Genomic_DNA"/>
</dbReference>
<evidence type="ECO:0000256" key="1">
    <source>
        <dbReference type="ARBA" id="ARBA00004141"/>
    </source>
</evidence>
<feature type="transmembrane region" description="Helical" evidence="5">
    <location>
        <begin position="100"/>
        <end position="120"/>
    </location>
</feature>
<evidence type="ECO:0000259" key="6">
    <source>
        <dbReference type="Pfam" id="PF04932"/>
    </source>
</evidence>
<evidence type="ECO:0000256" key="4">
    <source>
        <dbReference type="ARBA" id="ARBA00023136"/>
    </source>
</evidence>
<dbReference type="PANTHER" id="PTHR37422:SF13">
    <property type="entry name" value="LIPOPOLYSACCHARIDE BIOSYNTHESIS PROTEIN PA4999-RELATED"/>
    <property type="match status" value="1"/>
</dbReference>
<feature type="domain" description="O-antigen ligase-related" evidence="6">
    <location>
        <begin position="301"/>
        <end position="473"/>
    </location>
</feature>
<keyword evidence="3 5" id="KW-1133">Transmembrane helix</keyword>
<proteinExistence type="predicted"/>
<feature type="transmembrane region" description="Helical" evidence="5">
    <location>
        <begin position="6"/>
        <end position="27"/>
    </location>
</feature>
<dbReference type="PANTHER" id="PTHR37422">
    <property type="entry name" value="TEICHURONIC ACID BIOSYNTHESIS PROTEIN TUAE"/>
    <property type="match status" value="1"/>
</dbReference>
<protein>
    <submittedName>
        <fullName evidence="7">O-antigen ligase family protein</fullName>
    </submittedName>
</protein>
<dbReference type="InterPro" id="IPR051533">
    <property type="entry name" value="WaaL-like"/>
</dbReference>
<keyword evidence="7" id="KW-0436">Ligase</keyword>
<dbReference type="InterPro" id="IPR007016">
    <property type="entry name" value="O-antigen_ligase-rel_domated"/>
</dbReference>
<dbReference type="Proteomes" id="UP000280307">
    <property type="component" value="Unassembled WGS sequence"/>
</dbReference>
<feature type="transmembrane region" description="Helical" evidence="5">
    <location>
        <begin position="317"/>
        <end position="336"/>
    </location>
</feature>
<evidence type="ECO:0000313" key="7">
    <source>
        <dbReference type="EMBL" id="RRR73223.1"/>
    </source>
</evidence>
<evidence type="ECO:0000256" key="5">
    <source>
        <dbReference type="SAM" id="Phobius"/>
    </source>
</evidence>
<evidence type="ECO:0000256" key="3">
    <source>
        <dbReference type="ARBA" id="ARBA00022989"/>
    </source>
</evidence>